<evidence type="ECO:0000313" key="2">
    <source>
        <dbReference type="Proteomes" id="UP001196413"/>
    </source>
</evidence>
<reference evidence="1" key="1">
    <citation type="submission" date="2021-06" db="EMBL/GenBank/DDBJ databases">
        <title>Parelaphostrongylus tenuis whole genome reference sequence.</title>
        <authorList>
            <person name="Garwood T.J."/>
            <person name="Larsen P.A."/>
            <person name="Fountain-Jones N.M."/>
            <person name="Garbe J.R."/>
            <person name="Macchietto M.G."/>
            <person name="Kania S.A."/>
            <person name="Gerhold R.W."/>
            <person name="Richards J.E."/>
            <person name="Wolf T.M."/>
        </authorList>
    </citation>
    <scope>NUCLEOTIDE SEQUENCE</scope>
    <source>
        <strain evidence="1">MNPRO001-30</strain>
        <tissue evidence="1">Meninges</tissue>
    </source>
</reference>
<keyword evidence="2" id="KW-1185">Reference proteome</keyword>
<comment type="caution">
    <text evidence="1">The sequence shown here is derived from an EMBL/GenBank/DDBJ whole genome shotgun (WGS) entry which is preliminary data.</text>
</comment>
<feature type="non-terminal residue" evidence="1">
    <location>
        <position position="66"/>
    </location>
</feature>
<sequence>MKAIRWQKKWCFSSIPGSAVFACSLGRGETAVQHPPFPVCSCPMRKRGLADSVVTTVQKAASTFVN</sequence>
<dbReference type="AlphaFoldDB" id="A0AAD5M6A9"/>
<protein>
    <submittedName>
        <fullName evidence="1">Uncharacterized protein</fullName>
    </submittedName>
</protein>
<accession>A0AAD5M6A9</accession>
<organism evidence="1 2">
    <name type="scientific">Parelaphostrongylus tenuis</name>
    <name type="common">Meningeal worm</name>
    <dbReference type="NCBI Taxonomy" id="148309"/>
    <lineage>
        <taxon>Eukaryota</taxon>
        <taxon>Metazoa</taxon>
        <taxon>Ecdysozoa</taxon>
        <taxon>Nematoda</taxon>
        <taxon>Chromadorea</taxon>
        <taxon>Rhabditida</taxon>
        <taxon>Rhabditina</taxon>
        <taxon>Rhabditomorpha</taxon>
        <taxon>Strongyloidea</taxon>
        <taxon>Metastrongylidae</taxon>
        <taxon>Parelaphostrongylus</taxon>
    </lineage>
</organism>
<evidence type="ECO:0000313" key="1">
    <source>
        <dbReference type="EMBL" id="KAJ1352890.1"/>
    </source>
</evidence>
<proteinExistence type="predicted"/>
<dbReference type="EMBL" id="JAHQIW010001552">
    <property type="protein sequence ID" value="KAJ1352890.1"/>
    <property type="molecule type" value="Genomic_DNA"/>
</dbReference>
<gene>
    <name evidence="1" type="ORF">KIN20_009386</name>
</gene>
<name>A0AAD5M6A9_PARTN</name>
<dbReference type="PROSITE" id="PS51257">
    <property type="entry name" value="PROKAR_LIPOPROTEIN"/>
    <property type="match status" value="1"/>
</dbReference>
<dbReference type="Proteomes" id="UP001196413">
    <property type="component" value="Unassembled WGS sequence"/>
</dbReference>